<dbReference type="RefSeq" id="XP_066803526.1">
    <property type="nucleotide sequence ID" value="XM_066946025.1"/>
</dbReference>
<keyword evidence="3" id="KW-1185">Reference proteome</keyword>
<feature type="compositionally biased region" description="Basic and acidic residues" evidence="1">
    <location>
        <begin position="107"/>
        <end position="116"/>
    </location>
</feature>
<feature type="compositionally biased region" description="Low complexity" evidence="1">
    <location>
        <begin position="117"/>
        <end position="126"/>
    </location>
</feature>
<organism evidence="2 3">
    <name type="scientific">Kwoniella newhampshirensis</name>
    <dbReference type="NCBI Taxonomy" id="1651941"/>
    <lineage>
        <taxon>Eukaryota</taxon>
        <taxon>Fungi</taxon>
        <taxon>Dikarya</taxon>
        <taxon>Basidiomycota</taxon>
        <taxon>Agaricomycotina</taxon>
        <taxon>Tremellomycetes</taxon>
        <taxon>Tremellales</taxon>
        <taxon>Cryptococcaceae</taxon>
        <taxon>Kwoniella</taxon>
    </lineage>
</organism>
<feature type="compositionally biased region" description="Polar residues" evidence="1">
    <location>
        <begin position="462"/>
        <end position="478"/>
    </location>
</feature>
<evidence type="ECO:0000256" key="1">
    <source>
        <dbReference type="SAM" id="MobiDB-lite"/>
    </source>
</evidence>
<dbReference type="AlphaFoldDB" id="A0AAW0Z1G5"/>
<proteinExistence type="predicted"/>
<feature type="compositionally biased region" description="Low complexity" evidence="1">
    <location>
        <begin position="208"/>
        <end position="219"/>
    </location>
</feature>
<gene>
    <name evidence="2" type="ORF">IAR55_002914</name>
</gene>
<dbReference type="GeneID" id="92180172"/>
<feature type="region of interest" description="Disordered" evidence="1">
    <location>
        <begin position="107"/>
        <end position="137"/>
    </location>
</feature>
<dbReference type="EMBL" id="JBCAWK010000005">
    <property type="protein sequence ID" value="KAK8858685.1"/>
    <property type="molecule type" value="Genomic_DNA"/>
</dbReference>
<name>A0AAW0Z1G5_9TREE</name>
<evidence type="ECO:0000313" key="3">
    <source>
        <dbReference type="Proteomes" id="UP001388673"/>
    </source>
</evidence>
<feature type="compositionally biased region" description="Polar residues" evidence="1">
    <location>
        <begin position="177"/>
        <end position="191"/>
    </location>
</feature>
<dbReference type="KEGG" id="kne:92180172"/>
<feature type="region of interest" description="Disordered" evidence="1">
    <location>
        <begin position="330"/>
        <end position="351"/>
    </location>
</feature>
<feature type="compositionally biased region" description="Acidic residues" evidence="1">
    <location>
        <begin position="499"/>
        <end position="509"/>
    </location>
</feature>
<feature type="region of interest" description="Disordered" evidence="1">
    <location>
        <begin position="1"/>
        <end position="21"/>
    </location>
</feature>
<protein>
    <submittedName>
        <fullName evidence="2">Uncharacterized protein</fullName>
    </submittedName>
</protein>
<reference evidence="2 3" key="1">
    <citation type="journal article" date="2024" name="bioRxiv">
        <title>Comparative genomics of Cryptococcus and Kwoniella reveals pathogenesis evolution and contrasting karyotype dynamics via intercentromeric recombination or chromosome fusion.</title>
        <authorList>
            <person name="Coelho M.A."/>
            <person name="David-Palma M."/>
            <person name="Shea T."/>
            <person name="Bowers K."/>
            <person name="McGinley-Smith S."/>
            <person name="Mohammad A.W."/>
            <person name="Gnirke A."/>
            <person name="Yurkov A.M."/>
            <person name="Nowrousian M."/>
            <person name="Sun S."/>
            <person name="Cuomo C.A."/>
            <person name="Heitman J."/>
        </authorList>
    </citation>
    <scope>NUCLEOTIDE SEQUENCE [LARGE SCALE GENOMIC DNA]</scope>
    <source>
        <strain evidence="2 3">CBS 13917</strain>
    </source>
</reference>
<dbReference type="Proteomes" id="UP001388673">
    <property type="component" value="Unassembled WGS sequence"/>
</dbReference>
<comment type="caution">
    <text evidence="2">The sequence shown here is derived from an EMBL/GenBank/DDBJ whole genome shotgun (WGS) entry which is preliminary data.</text>
</comment>
<evidence type="ECO:0000313" key="2">
    <source>
        <dbReference type="EMBL" id="KAK8858685.1"/>
    </source>
</evidence>
<feature type="region of interest" description="Disordered" evidence="1">
    <location>
        <begin position="440"/>
        <end position="509"/>
    </location>
</feature>
<accession>A0AAW0Z1G5</accession>
<feature type="region of interest" description="Disordered" evidence="1">
    <location>
        <begin position="172"/>
        <end position="316"/>
    </location>
</feature>
<sequence length="539" mass="58845">MAQSIFLPRPSMQSPYCPPSPDPTHLRLLAFSVAEAALQPDPNSPSFNLVMGQMPTPPEILTGSSKSWPAEHFQEAAWAAMKPWSQGRQRITTPQRAKPLWDVVERAKERHDRERTSPSSVESSLPQSPPLSPSYNFVLPPNSPLAASIASSRSPVAERPSLAAIQRKRFPLFTRSAEPSPTKSTFSTLDQTRPPPEFVPRLSASEFSVRAKASAASATKHSRTKSDFGSPAMSSAETPASDRFRSQSKLPAHASRHAMRLPSLAEIQAKMSRAHRRGTSAGPAPRQEQTRPRISTVYRTDSQESVEVLKTPTDESPRRDARIILASVLNRRPSTPPSPTEVQEKEPGLAPFLRARTSGRLSGSRPKSMPPLSLGEVPSFEAIVRASAKSQPAFKVTPPKDRVAFESTSGNVPSPTKGSFPWSAVSSGMCTPTENRFNLSVAVTPPPRSTTPSPRRKFTSPASPTDSIRSMTTASPTLSIPMITCTPAPQTVVGRDGHEEDSDEEEGDVVLFEGEAEQEEREKRAEAMKTRLMLRRKSD</sequence>